<protein>
    <submittedName>
        <fullName evidence="2">Uncharacterized protein</fullName>
    </submittedName>
</protein>
<dbReference type="AlphaFoldDB" id="A0A437AIU7"/>
<keyword evidence="1" id="KW-0732">Signal</keyword>
<organism evidence="2 3">
    <name type="scientific">Tubulinosema ratisbonensis</name>
    <dbReference type="NCBI Taxonomy" id="291195"/>
    <lineage>
        <taxon>Eukaryota</taxon>
        <taxon>Fungi</taxon>
        <taxon>Fungi incertae sedis</taxon>
        <taxon>Microsporidia</taxon>
        <taxon>Tubulinosematoidea</taxon>
        <taxon>Tubulinosematidae</taxon>
        <taxon>Tubulinosema</taxon>
    </lineage>
</organism>
<feature type="chain" id="PRO_5019274411" evidence="1">
    <location>
        <begin position="32"/>
        <end position="327"/>
    </location>
</feature>
<evidence type="ECO:0000256" key="1">
    <source>
        <dbReference type="SAM" id="SignalP"/>
    </source>
</evidence>
<accession>A0A437AIU7</accession>
<gene>
    <name evidence="2" type="ORF">TUBRATIS_24730</name>
</gene>
<evidence type="ECO:0000313" key="2">
    <source>
        <dbReference type="EMBL" id="RVD91091.1"/>
    </source>
</evidence>
<dbReference type="EMBL" id="RCSS01000652">
    <property type="protein sequence ID" value="RVD91091.1"/>
    <property type="molecule type" value="Genomic_DNA"/>
</dbReference>
<keyword evidence="3" id="KW-1185">Reference proteome</keyword>
<dbReference type="VEuPathDB" id="MicrosporidiaDB:TUBRATIS_24730"/>
<feature type="signal peptide" evidence="1">
    <location>
        <begin position="1"/>
        <end position="31"/>
    </location>
</feature>
<proteinExistence type="predicted"/>
<sequence>MIKNKDCKKIDLCKLALFLFLISSFLQLCLATPEIKGKLVQDQTLEIIKVHDHLKCSQNNQQPQDYLPESKEFTIIFGIARLFKYSAKNSMSEIKHPIVDNLIVIFKFLDESLTDIKQVTNAVKELNNILYKETDNLCVHETEVYTYFFRLLLKLGEFLIDSSENDLFNTFVTNPFLNENFILEKFHLKDQQPQTFINHLRFIDSTDLLSQKTSQKNVFKSKYMYNSLYPKYLYFIVHKDSRKLFECINFNRKYLFRYTDQNKVCFYQLVGFLNEEEGKVYSYLNENNEWRRYINNKQVKFNKSTPCPTVVMFEKYAEYRINLSEKI</sequence>
<comment type="caution">
    <text evidence="2">The sequence shown here is derived from an EMBL/GenBank/DDBJ whole genome shotgun (WGS) entry which is preliminary data.</text>
</comment>
<reference evidence="2 3" key="1">
    <citation type="submission" date="2018-10" db="EMBL/GenBank/DDBJ databases">
        <title>Draft genome sequence of the microsporidian Tubulinosema ratisbonensis.</title>
        <authorList>
            <person name="Polonais V."/>
            <person name="Peyretaillade E."/>
            <person name="Niehus S."/>
            <person name="Wawrzyniak I."/>
            <person name="Franchet A."/>
            <person name="Gaspin C."/>
            <person name="Reichstadt M."/>
            <person name="Belser C."/>
            <person name="Labadie K."/>
            <person name="Delbac F."/>
            <person name="Ferrandon D."/>
        </authorList>
    </citation>
    <scope>NUCLEOTIDE SEQUENCE [LARGE SCALE GENOMIC DNA]</scope>
    <source>
        <strain evidence="2 3">Franzen</strain>
    </source>
</reference>
<dbReference type="Proteomes" id="UP000282876">
    <property type="component" value="Unassembled WGS sequence"/>
</dbReference>
<evidence type="ECO:0000313" key="3">
    <source>
        <dbReference type="Proteomes" id="UP000282876"/>
    </source>
</evidence>
<name>A0A437AIU7_9MICR</name>